<dbReference type="PANTHER" id="PTHR31286">
    <property type="entry name" value="GLYCINE-RICH CELL WALL STRUCTURAL PROTEIN 1.8-LIKE"/>
    <property type="match status" value="1"/>
</dbReference>
<sequence>MGILLSVVLPGGSGYGSPLSTSPLGIALSLIDKDCPKGKPLVIKSMPLYFDFGKPNMSFVLVRVCLPNHHLECWSPACLSKISSVIGKPIRCDDLTLSMSRVSFARVMIEVNVFADLPHSISLSMSNGTIIKKRVIYEYKPRFCD</sequence>
<gene>
    <name evidence="1" type="ORF">NC653_028459</name>
</gene>
<dbReference type="EMBL" id="JAQIZT010000012">
    <property type="protein sequence ID" value="KAJ6976346.1"/>
    <property type="molecule type" value="Genomic_DNA"/>
</dbReference>
<evidence type="ECO:0000313" key="2">
    <source>
        <dbReference type="Proteomes" id="UP001164929"/>
    </source>
</evidence>
<dbReference type="PANTHER" id="PTHR31286:SF168">
    <property type="entry name" value="DUF4283 DOMAIN-CONTAINING PROTEIN"/>
    <property type="match status" value="1"/>
</dbReference>
<proteinExistence type="predicted"/>
<accession>A0AAD6LZT4</accession>
<dbReference type="AlphaFoldDB" id="A0AAD6LZT4"/>
<reference evidence="1" key="1">
    <citation type="journal article" date="2023" name="Mol. Ecol. Resour.">
        <title>Chromosome-level genome assembly of a triploid poplar Populus alba 'Berolinensis'.</title>
        <authorList>
            <person name="Chen S."/>
            <person name="Yu Y."/>
            <person name="Wang X."/>
            <person name="Wang S."/>
            <person name="Zhang T."/>
            <person name="Zhou Y."/>
            <person name="He R."/>
            <person name="Meng N."/>
            <person name="Wang Y."/>
            <person name="Liu W."/>
            <person name="Liu Z."/>
            <person name="Liu J."/>
            <person name="Guo Q."/>
            <person name="Huang H."/>
            <person name="Sederoff R.R."/>
            <person name="Wang G."/>
            <person name="Qu G."/>
            <person name="Chen S."/>
        </authorList>
    </citation>
    <scope>NUCLEOTIDE SEQUENCE</scope>
    <source>
        <strain evidence="1">SC-2020</strain>
    </source>
</reference>
<dbReference type="Proteomes" id="UP001164929">
    <property type="component" value="Chromosome 12"/>
</dbReference>
<comment type="caution">
    <text evidence="1">The sequence shown here is derived from an EMBL/GenBank/DDBJ whole genome shotgun (WGS) entry which is preliminary data.</text>
</comment>
<organism evidence="1 2">
    <name type="scientific">Populus alba x Populus x berolinensis</name>
    <dbReference type="NCBI Taxonomy" id="444605"/>
    <lineage>
        <taxon>Eukaryota</taxon>
        <taxon>Viridiplantae</taxon>
        <taxon>Streptophyta</taxon>
        <taxon>Embryophyta</taxon>
        <taxon>Tracheophyta</taxon>
        <taxon>Spermatophyta</taxon>
        <taxon>Magnoliopsida</taxon>
        <taxon>eudicotyledons</taxon>
        <taxon>Gunneridae</taxon>
        <taxon>Pentapetalae</taxon>
        <taxon>rosids</taxon>
        <taxon>fabids</taxon>
        <taxon>Malpighiales</taxon>
        <taxon>Salicaceae</taxon>
        <taxon>Saliceae</taxon>
        <taxon>Populus</taxon>
    </lineage>
</organism>
<name>A0AAD6LZT4_9ROSI</name>
<dbReference type="InterPro" id="IPR040256">
    <property type="entry name" value="At4g02000-like"/>
</dbReference>
<evidence type="ECO:0000313" key="1">
    <source>
        <dbReference type="EMBL" id="KAJ6976346.1"/>
    </source>
</evidence>
<protein>
    <submittedName>
        <fullName evidence="1">Uncharacterized protein</fullName>
    </submittedName>
</protein>
<keyword evidence="2" id="KW-1185">Reference proteome</keyword>